<feature type="signal peptide" evidence="2">
    <location>
        <begin position="1"/>
        <end position="22"/>
    </location>
</feature>
<dbReference type="EMBL" id="VNHM01000002">
    <property type="protein sequence ID" value="TYO97423.1"/>
    <property type="molecule type" value="Genomic_DNA"/>
</dbReference>
<proteinExistence type="predicted"/>
<name>A0A5S4ZXK5_9FIRM</name>
<dbReference type="Proteomes" id="UP000323166">
    <property type="component" value="Unassembled WGS sequence"/>
</dbReference>
<keyword evidence="4" id="KW-1185">Reference proteome</keyword>
<dbReference type="AlphaFoldDB" id="A0A5S4ZXK5"/>
<keyword evidence="2" id="KW-0732">Signal</keyword>
<accession>A0A5S4ZXK5</accession>
<keyword evidence="1" id="KW-1133">Transmembrane helix</keyword>
<feature type="transmembrane region" description="Helical" evidence="1">
    <location>
        <begin position="122"/>
        <end position="141"/>
    </location>
</feature>
<dbReference type="Gene3D" id="2.60.40.1120">
    <property type="entry name" value="Carboxypeptidase-like, regulatory domain"/>
    <property type="match status" value="1"/>
</dbReference>
<reference evidence="3 4" key="1">
    <citation type="submission" date="2019-07" db="EMBL/GenBank/DDBJ databases">
        <title>Genomic Encyclopedia of Type Strains, Phase I: the one thousand microbial genomes (KMG-I) project.</title>
        <authorList>
            <person name="Kyrpides N."/>
        </authorList>
    </citation>
    <scope>NUCLEOTIDE SEQUENCE [LARGE SCALE GENOMIC DNA]</scope>
    <source>
        <strain evidence="3 4">DSM 6562</strain>
    </source>
</reference>
<protein>
    <submittedName>
        <fullName evidence="3">Nickel transport protein</fullName>
    </submittedName>
</protein>
<sequence length="145" mass="15541">MKKIFIIFITVLLMLWPVAAFAHGVDINYQTKTAVEIVAKFDTGQPVSGAQVIVYAPDNPTEPWVTGKADENGRYIFTPDPSKPGTWDVQVRLAGHGGVVHVPVGGDNTAASGSTGYGTIQIVVMSACVIWGFIGTALYFGRRKS</sequence>
<gene>
    <name evidence="3" type="ORF">LX24_00618</name>
</gene>
<organism evidence="3 4">
    <name type="scientific">Desulfallas thermosapovorans DSM 6562</name>
    <dbReference type="NCBI Taxonomy" id="1121431"/>
    <lineage>
        <taxon>Bacteria</taxon>
        <taxon>Bacillati</taxon>
        <taxon>Bacillota</taxon>
        <taxon>Clostridia</taxon>
        <taxon>Eubacteriales</taxon>
        <taxon>Desulfallaceae</taxon>
        <taxon>Desulfallas</taxon>
    </lineage>
</organism>
<evidence type="ECO:0000313" key="3">
    <source>
        <dbReference type="EMBL" id="TYO97423.1"/>
    </source>
</evidence>
<keyword evidence="1" id="KW-0812">Transmembrane</keyword>
<keyword evidence="1" id="KW-0472">Membrane</keyword>
<evidence type="ECO:0000313" key="4">
    <source>
        <dbReference type="Proteomes" id="UP000323166"/>
    </source>
</evidence>
<evidence type="ECO:0000256" key="2">
    <source>
        <dbReference type="SAM" id="SignalP"/>
    </source>
</evidence>
<dbReference type="RefSeq" id="WP_166510661.1">
    <property type="nucleotide sequence ID" value="NZ_VNHM01000002.1"/>
</dbReference>
<feature type="chain" id="PRO_5024319123" evidence="2">
    <location>
        <begin position="23"/>
        <end position="145"/>
    </location>
</feature>
<comment type="caution">
    <text evidence="3">The sequence shown here is derived from an EMBL/GenBank/DDBJ whole genome shotgun (WGS) entry which is preliminary data.</text>
</comment>
<dbReference type="SUPFAM" id="SSF49478">
    <property type="entry name" value="Cna protein B-type domain"/>
    <property type="match status" value="1"/>
</dbReference>
<evidence type="ECO:0000256" key="1">
    <source>
        <dbReference type="SAM" id="Phobius"/>
    </source>
</evidence>